<evidence type="ECO:0000259" key="1">
    <source>
        <dbReference type="Pfam" id="PF01636"/>
    </source>
</evidence>
<reference evidence="2" key="1">
    <citation type="submission" date="2020-01" db="EMBL/GenBank/DDBJ databases">
        <authorList>
            <consortium name="DOE Joint Genome Institute"/>
            <person name="Haridas S."/>
            <person name="Albert R."/>
            <person name="Binder M."/>
            <person name="Bloem J."/>
            <person name="Labutti K."/>
            <person name="Salamov A."/>
            <person name="Andreopoulos B."/>
            <person name="Baker S.E."/>
            <person name="Barry K."/>
            <person name="Bills G."/>
            <person name="Bluhm B.H."/>
            <person name="Cannon C."/>
            <person name="Castanera R."/>
            <person name="Culley D.E."/>
            <person name="Daum C."/>
            <person name="Ezra D."/>
            <person name="Gonzalez J.B."/>
            <person name="Henrissat B."/>
            <person name="Kuo A."/>
            <person name="Liang C."/>
            <person name="Lipzen A."/>
            <person name="Lutzoni F."/>
            <person name="Magnuson J."/>
            <person name="Mondo S."/>
            <person name="Nolan M."/>
            <person name="Ohm R."/>
            <person name="Pangilinan J."/>
            <person name="Park H.-J."/>
            <person name="Ramirez L."/>
            <person name="Alfaro M."/>
            <person name="Sun H."/>
            <person name="Tritt A."/>
            <person name="Yoshinaga Y."/>
            <person name="Zwiers L.-H."/>
            <person name="Turgeon B.G."/>
            <person name="Goodwin S.B."/>
            <person name="Spatafora J.W."/>
            <person name="Crous P.W."/>
            <person name="Grigoriev I.V."/>
        </authorList>
    </citation>
    <scope>NUCLEOTIDE SEQUENCE</scope>
    <source>
        <strain evidence="2">CBS 394.84</strain>
    </source>
</reference>
<evidence type="ECO:0000313" key="3">
    <source>
        <dbReference type="Proteomes" id="UP000800039"/>
    </source>
</evidence>
<dbReference type="SUPFAM" id="SSF56112">
    <property type="entry name" value="Protein kinase-like (PK-like)"/>
    <property type="match status" value="1"/>
</dbReference>
<dbReference type="PROSITE" id="PS00108">
    <property type="entry name" value="PROTEIN_KINASE_ST"/>
    <property type="match status" value="1"/>
</dbReference>
<organism evidence="2 3">
    <name type="scientific">Cucurbitaria berberidis CBS 394.84</name>
    <dbReference type="NCBI Taxonomy" id="1168544"/>
    <lineage>
        <taxon>Eukaryota</taxon>
        <taxon>Fungi</taxon>
        <taxon>Dikarya</taxon>
        <taxon>Ascomycota</taxon>
        <taxon>Pezizomycotina</taxon>
        <taxon>Dothideomycetes</taxon>
        <taxon>Pleosporomycetidae</taxon>
        <taxon>Pleosporales</taxon>
        <taxon>Pleosporineae</taxon>
        <taxon>Cucurbitariaceae</taxon>
        <taxon>Cucurbitaria</taxon>
    </lineage>
</organism>
<dbReference type="RefSeq" id="XP_040785584.1">
    <property type="nucleotide sequence ID" value="XM_040931988.1"/>
</dbReference>
<dbReference type="Proteomes" id="UP000800039">
    <property type="component" value="Unassembled WGS sequence"/>
</dbReference>
<dbReference type="OrthoDB" id="4177236at2759"/>
<dbReference type="InterPro" id="IPR002575">
    <property type="entry name" value="Aminoglycoside_PTrfase"/>
</dbReference>
<evidence type="ECO:0000313" key="2">
    <source>
        <dbReference type="EMBL" id="KAF1843021.1"/>
    </source>
</evidence>
<accession>A0A9P4L5J4</accession>
<sequence length="319" mass="36765">MALPCKLDIIEELFGSREIEYFSCWDMIYEHLSQSLPQPTKMSLPYTAAGSFDPPLPTAEDVARGQNIRDHMRGPHWLYRVFDKYVVKFSTSQTILQEAENLLYLEKNSKVRTPKVFAVYAHDGEDPFGWYPGTQTRFYYLVMEYITGTTLSSETWSTFDPGVQKIIGSKIAEQLKKLREVRLESDPYYGRIYKQGWDPGFNMLTLPGNKICGPYKSYEDFVDAMYETAKFRAASGIGLFSTPFSDRTLFTMINFKYSLNAVTAEDKLPTLTHLDLKLDNIMLQQDGDEYRVTIIDWECLGWMPAWVDAIRIGDRGRKA</sequence>
<dbReference type="PANTHER" id="PTHR21310">
    <property type="entry name" value="AMINOGLYCOSIDE PHOSPHOTRANSFERASE-RELATED-RELATED"/>
    <property type="match status" value="1"/>
</dbReference>
<feature type="domain" description="Aminoglycoside phosphotransferase" evidence="1">
    <location>
        <begin position="84"/>
        <end position="189"/>
    </location>
</feature>
<dbReference type="Gene3D" id="3.90.1200.10">
    <property type="match status" value="1"/>
</dbReference>
<keyword evidence="3" id="KW-1185">Reference proteome</keyword>
<dbReference type="InterPro" id="IPR011009">
    <property type="entry name" value="Kinase-like_dom_sf"/>
</dbReference>
<gene>
    <name evidence="2" type="ORF">K460DRAFT_356804</name>
</gene>
<dbReference type="Gene3D" id="3.30.200.150">
    <property type="match status" value="1"/>
</dbReference>
<dbReference type="InterPro" id="IPR008271">
    <property type="entry name" value="Ser/Thr_kinase_AS"/>
</dbReference>
<dbReference type="EMBL" id="ML976617">
    <property type="protein sequence ID" value="KAF1843021.1"/>
    <property type="molecule type" value="Genomic_DNA"/>
</dbReference>
<protein>
    <recommendedName>
        <fullName evidence="1">Aminoglycoside phosphotransferase domain-containing protein</fullName>
    </recommendedName>
</protein>
<dbReference type="GO" id="GO:0004672">
    <property type="term" value="F:protein kinase activity"/>
    <property type="evidence" value="ECO:0007669"/>
    <property type="project" value="InterPro"/>
</dbReference>
<feature type="domain" description="Aminoglycoside phosphotransferase" evidence="1">
    <location>
        <begin position="269"/>
        <end position="312"/>
    </location>
</feature>
<comment type="caution">
    <text evidence="2">The sequence shown here is derived from an EMBL/GenBank/DDBJ whole genome shotgun (WGS) entry which is preliminary data.</text>
</comment>
<dbReference type="InterPro" id="IPR051678">
    <property type="entry name" value="AGP_Transferase"/>
</dbReference>
<proteinExistence type="predicted"/>
<dbReference type="Pfam" id="PF01636">
    <property type="entry name" value="APH"/>
    <property type="match status" value="2"/>
</dbReference>
<dbReference type="PANTHER" id="PTHR21310:SF48">
    <property type="entry name" value="AMINOGLYCOSIDE PHOSPHOTRANSFERASE DOMAIN-CONTAINING PROTEIN"/>
    <property type="match status" value="1"/>
</dbReference>
<dbReference type="AlphaFoldDB" id="A0A9P4L5J4"/>
<name>A0A9P4L5J4_9PLEO</name>
<dbReference type="GeneID" id="63849240"/>